<dbReference type="InterPro" id="IPR015860">
    <property type="entry name" value="ABC_transpr_TagH-like"/>
</dbReference>
<dbReference type="PANTHER" id="PTHR46743">
    <property type="entry name" value="TEICHOIC ACIDS EXPORT ATP-BINDING PROTEIN TAGH"/>
    <property type="match status" value="1"/>
</dbReference>
<evidence type="ECO:0000256" key="3">
    <source>
        <dbReference type="ARBA" id="ARBA00022741"/>
    </source>
</evidence>
<evidence type="ECO:0000313" key="6">
    <source>
        <dbReference type="EMBL" id="ALV26703.1"/>
    </source>
</evidence>
<comment type="similarity">
    <text evidence="1">Belongs to the ABC transporter superfamily.</text>
</comment>
<evidence type="ECO:0000256" key="2">
    <source>
        <dbReference type="ARBA" id="ARBA00022448"/>
    </source>
</evidence>
<dbReference type="InterPro" id="IPR003593">
    <property type="entry name" value="AAA+_ATPase"/>
</dbReference>
<dbReference type="Pfam" id="PF00005">
    <property type="entry name" value="ABC_tran"/>
    <property type="match status" value="1"/>
</dbReference>
<dbReference type="KEGG" id="pphr:APZ00_06095"/>
<dbReference type="AlphaFoldDB" id="A0A0U3EKV0"/>
<dbReference type="Gene3D" id="2.70.50.60">
    <property type="entry name" value="abc- transporter (atp binding component) like domain"/>
    <property type="match status" value="1"/>
</dbReference>
<evidence type="ECO:0000259" key="5">
    <source>
        <dbReference type="PROSITE" id="PS50893"/>
    </source>
</evidence>
<reference evidence="6 7" key="1">
    <citation type="submission" date="2015-10" db="EMBL/GenBank/DDBJ databases">
        <title>The world's first case of liver abscess caused by Pannonibacter phragmitetus.</title>
        <authorList>
            <person name="Ming D."/>
            <person name="Wang M."/>
            <person name="Zhou Y."/>
            <person name="Jiang T."/>
            <person name="Hu S."/>
        </authorList>
    </citation>
    <scope>NUCLEOTIDE SEQUENCE [LARGE SCALE GENOMIC DNA]</scope>
    <source>
        <strain evidence="6 7">31801</strain>
    </source>
</reference>
<dbReference type="PANTHER" id="PTHR46743:SF2">
    <property type="entry name" value="TEICHOIC ACIDS EXPORT ATP-BINDING PROTEIN TAGH"/>
    <property type="match status" value="1"/>
</dbReference>
<evidence type="ECO:0000256" key="4">
    <source>
        <dbReference type="ARBA" id="ARBA00022840"/>
    </source>
</evidence>
<sequence length="419" mass="46375">MSEPVIKIQGLSKRFVLGQTPTPASRIRNSLRSLFGKKPQEAQPALARQEFWALKDINLTVNKGDVIGIVGRNGAGKSTLLKILAQITAPTRGRIEIKGRIGSILEIGTGFSPDLTGRQNITLSAAILGMHEHEIRKKMDEIIDFAGVGRFIDVPVKFYSSGMYARLAFSVVAHLEHETLLIDEVLAVGDAEFQKKCVGKLHGEASSGRTVLFVSHSMASVSSLCNRAILLADGQITHDGSTDDIVDAYLEKVSSLDSMVDFENPESAPGNETFRLKKVVIRGEDNSERYRLKNSEDIHIDIDYWNVRDRAKIGATVAILNSAGVCVFGSLSNHEPNWHGKPRPLGAYRSTVTIPKHLMREGRYTLVVLLWSDSYTDQRRFDNVAEFEVTDSGVLRGDYFGGWEGYILPKLDWTCSKLD</sequence>
<dbReference type="InterPro" id="IPR003439">
    <property type="entry name" value="ABC_transporter-like_ATP-bd"/>
</dbReference>
<accession>A0A0U3EKV0</accession>
<dbReference type="SMART" id="SM00382">
    <property type="entry name" value="AAA"/>
    <property type="match status" value="1"/>
</dbReference>
<dbReference type="PROSITE" id="PS50893">
    <property type="entry name" value="ABC_TRANSPORTER_2"/>
    <property type="match status" value="1"/>
</dbReference>
<dbReference type="SUPFAM" id="SSF52540">
    <property type="entry name" value="P-loop containing nucleoside triphosphate hydrolases"/>
    <property type="match status" value="1"/>
</dbReference>
<name>A0A0U3EKV0_9HYPH</name>
<dbReference type="Gene3D" id="3.40.50.300">
    <property type="entry name" value="P-loop containing nucleotide triphosphate hydrolases"/>
    <property type="match status" value="1"/>
</dbReference>
<dbReference type="RefSeq" id="WP_058898365.1">
    <property type="nucleotide sequence ID" value="NZ_CP013068.1"/>
</dbReference>
<gene>
    <name evidence="6" type="ORF">APZ00_06095</name>
</gene>
<proteinExistence type="inferred from homology"/>
<dbReference type="Proteomes" id="UP000064921">
    <property type="component" value="Chromosome"/>
</dbReference>
<dbReference type="CDD" id="cd03220">
    <property type="entry name" value="ABC_KpsT_Wzt"/>
    <property type="match status" value="1"/>
</dbReference>
<dbReference type="EMBL" id="CP013068">
    <property type="protein sequence ID" value="ALV26703.1"/>
    <property type="molecule type" value="Genomic_DNA"/>
</dbReference>
<evidence type="ECO:0000313" key="7">
    <source>
        <dbReference type="Proteomes" id="UP000064921"/>
    </source>
</evidence>
<dbReference type="GO" id="GO:0140359">
    <property type="term" value="F:ABC-type transporter activity"/>
    <property type="evidence" value="ECO:0007669"/>
    <property type="project" value="InterPro"/>
</dbReference>
<keyword evidence="2" id="KW-0813">Transport</keyword>
<dbReference type="InterPro" id="IPR050683">
    <property type="entry name" value="Bact_Polysacc_Export_ATP-bd"/>
</dbReference>
<keyword evidence="4" id="KW-0067">ATP-binding</keyword>
<dbReference type="InterPro" id="IPR029439">
    <property type="entry name" value="Wzt_C"/>
</dbReference>
<evidence type="ECO:0000256" key="1">
    <source>
        <dbReference type="ARBA" id="ARBA00005417"/>
    </source>
</evidence>
<dbReference type="GO" id="GO:0016887">
    <property type="term" value="F:ATP hydrolysis activity"/>
    <property type="evidence" value="ECO:0007669"/>
    <property type="project" value="InterPro"/>
</dbReference>
<protein>
    <recommendedName>
        <fullName evidence="5">ABC transporter domain-containing protein</fullName>
    </recommendedName>
</protein>
<dbReference type="InterPro" id="IPR027417">
    <property type="entry name" value="P-loop_NTPase"/>
</dbReference>
<keyword evidence="7" id="KW-1185">Reference proteome</keyword>
<organism evidence="6 7">
    <name type="scientific">Pannonibacter phragmitetus</name>
    <dbReference type="NCBI Taxonomy" id="121719"/>
    <lineage>
        <taxon>Bacteria</taxon>
        <taxon>Pseudomonadati</taxon>
        <taxon>Pseudomonadota</taxon>
        <taxon>Alphaproteobacteria</taxon>
        <taxon>Hyphomicrobiales</taxon>
        <taxon>Stappiaceae</taxon>
        <taxon>Pannonibacter</taxon>
    </lineage>
</organism>
<dbReference type="GO" id="GO:0016020">
    <property type="term" value="C:membrane"/>
    <property type="evidence" value="ECO:0007669"/>
    <property type="project" value="InterPro"/>
</dbReference>
<dbReference type="GO" id="GO:0005524">
    <property type="term" value="F:ATP binding"/>
    <property type="evidence" value="ECO:0007669"/>
    <property type="project" value="UniProtKB-KW"/>
</dbReference>
<dbReference type="CDD" id="cd10147">
    <property type="entry name" value="Wzt_C-like"/>
    <property type="match status" value="1"/>
</dbReference>
<dbReference type="STRING" id="121719.APZ00_06095"/>
<feature type="domain" description="ABC transporter" evidence="5">
    <location>
        <begin position="25"/>
        <end position="258"/>
    </location>
</feature>
<keyword evidence="3" id="KW-0547">Nucleotide-binding</keyword>